<dbReference type="InterPro" id="IPR011006">
    <property type="entry name" value="CheY-like_superfamily"/>
</dbReference>
<dbReference type="SMART" id="SM00387">
    <property type="entry name" value="HATPase_c"/>
    <property type="match status" value="1"/>
</dbReference>
<comment type="catalytic activity">
    <reaction evidence="1">
        <text>ATP + protein L-histidine = ADP + protein N-phospho-L-histidine.</text>
        <dbReference type="EC" id="2.7.13.3"/>
    </reaction>
</comment>
<evidence type="ECO:0000313" key="8">
    <source>
        <dbReference type="Proteomes" id="UP001352263"/>
    </source>
</evidence>
<keyword evidence="8" id="KW-1185">Reference proteome</keyword>
<dbReference type="PANTHER" id="PTHR43547:SF2">
    <property type="entry name" value="HYBRID SIGNAL TRANSDUCTION HISTIDINE KINASE C"/>
    <property type="match status" value="1"/>
</dbReference>
<evidence type="ECO:0000259" key="5">
    <source>
        <dbReference type="PROSITE" id="PS50109"/>
    </source>
</evidence>
<proteinExistence type="predicted"/>
<comment type="caution">
    <text evidence="7">The sequence shown here is derived from an EMBL/GenBank/DDBJ whole genome shotgun (WGS) entry which is preliminary data.</text>
</comment>
<dbReference type="Pfam" id="PF00512">
    <property type="entry name" value="HisKA"/>
    <property type="match status" value="1"/>
</dbReference>
<dbReference type="InterPro" id="IPR003594">
    <property type="entry name" value="HATPase_dom"/>
</dbReference>
<dbReference type="PROSITE" id="PS50109">
    <property type="entry name" value="HIS_KIN"/>
    <property type="match status" value="1"/>
</dbReference>
<dbReference type="Proteomes" id="UP001352263">
    <property type="component" value="Unassembled WGS sequence"/>
</dbReference>
<keyword evidence="7" id="KW-0547">Nucleotide-binding</keyword>
<dbReference type="Gene3D" id="3.30.565.10">
    <property type="entry name" value="Histidine kinase-like ATPase, C-terminal domain"/>
    <property type="match status" value="1"/>
</dbReference>
<evidence type="ECO:0000256" key="4">
    <source>
        <dbReference type="PROSITE-ProRule" id="PRU00169"/>
    </source>
</evidence>
<dbReference type="InterPro" id="IPR036890">
    <property type="entry name" value="HATPase_C_sf"/>
</dbReference>
<dbReference type="InterPro" id="IPR003661">
    <property type="entry name" value="HisK_dim/P_dom"/>
</dbReference>
<dbReference type="Gene3D" id="3.40.50.2300">
    <property type="match status" value="1"/>
</dbReference>
<feature type="domain" description="Histidine kinase" evidence="5">
    <location>
        <begin position="208"/>
        <end position="430"/>
    </location>
</feature>
<keyword evidence="7" id="KW-0067">ATP-binding</keyword>
<dbReference type="EMBL" id="JAWIIV010000020">
    <property type="protein sequence ID" value="MEC4721638.1"/>
    <property type="molecule type" value="Genomic_DNA"/>
</dbReference>
<dbReference type="InterPro" id="IPR001789">
    <property type="entry name" value="Sig_transdc_resp-reg_receiver"/>
</dbReference>
<dbReference type="PRINTS" id="PR00344">
    <property type="entry name" value="BCTRLSENSOR"/>
</dbReference>
<dbReference type="RefSeq" id="WP_326508323.1">
    <property type="nucleotide sequence ID" value="NZ_JAWIIV010000020.1"/>
</dbReference>
<dbReference type="Gene3D" id="3.30.450.20">
    <property type="entry name" value="PAS domain"/>
    <property type="match status" value="1"/>
</dbReference>
<accession>A0ABU6JDY6</accession>
<dbReference type="PANTHER" id="PTHR43547">
    <property type="entry name" value="TWO-COMPONENT HISTIDINE KINASE"/>
    <property type="match status" value="1"/>
</dbReference>
<evidence type="ECO:0000313" key="7">
    <source>
        <dbReference type="EMBL" id="MEC4721638.1"/>
    </source>
</evidence>
<dbReference type="CDD" id="cd17580">
    <property type="entry name" value="REC_2_DhkD-like"/>
    <property type="match status" value="1"/>
</dbReference>
<evidence type="ECO:0000256" key="2">
    <source>
        <dbReference type="ARBA" id="ARBA00012438"/>
    </source>
</evidence>
<dbReference type="EC" id="2.7.13.3" evidence="2"/>
<gene>
    <name evidence="7" type="ORF">RY831_20940</name>
</gene>
<evidence type="ECO:0000259" key="6">
    <source>
        <dbReference type="PROSITE" id="PS50110"/>
    </source>
</evidence>
<evidence type="ECO:0000256" key="1">
    <source>
        <dbReference type="ARBA" id="ARBA00000085"/>
    </source>
</evidence>
<dbReference type="SUPFAM" id="SSF55874">
    <property type="entry name" value="ATPase domain of HSP90 chaperone/DNA topoisomerase II/histidine kinase"/>
    <property type="match status" value="1"/>
</dbReference>
<dbReference type="Gene3D" id="1.10.287.130">
    <property type="match status" value="1"/>
</dbReference>
<protein>
    <recommendedName>
        <fullName evidence="2">histidine kinase</fullName>
        <ecNumber evidence="2">2.7.13.3</ecNumber>
    </recommendedName>
</protein>
<dbReference type="InterPro" id="IPR004358">
    <property type="entry name" value="Sig_transdc_His_kin-like_C"/>
</dbReference>
<dbReference type="CDD" id="cd00082">
    <property type="entry name" value="HisKA"/>
    <property type="match status" value="1"/>
</dbReference>
<reference evidence="7 8" key="1">
    <citation type="submission" date="2023-10" db="EMBL/GenBank/DDBJ databases">
        <title>Noviherbaspirillum sp. CPCC 100848 genome assembly.</title>
        <authorList>
            <person name="Li X.Y."/>
            <person name="Fang X.M."/>
        </authorList>
    </citation>
    <scope>NUCLEOTIDE SEQUENCE [LARGE SCALE GENOMIC DNA]</scope>
    <source>
        <strain evidence="7 8">CPCC 100848</strain>
    </source>
</reference>
<organism evidence="7 8">
    <name type="scientific">Noviherbaspirillum album</name>
    <dbReference type="NCBI Taxonomy" id="3080276"/>
    <lineage>
        <taxon>Bacteria</taxon>
        <taxon>Pseudomonadati</taxon>
        <taxon>Pseudomonadota</taxon>
        <taxon>Betaproteobacteria</taxon>
        <taxon>Burkholderiales</taxon>
        <taxon>Oxalobacteraceae</taxon>
        <taxon>Noviherbaspirillum</taxon>
    </lineage>
</organism>
<dbReference type="InterPro" id="IPR036097">
    <property type="entry name" value="HisK_dim/P_sf"/>
</dbReference>
<keyword evidence="3 4" id="KW-0597">Phosphoprotein</keyword>
<dbReference type="SUPFAM" id="SSF47384">
    <property type="entry name" value="Homodimeric domain of signal transducing histidine kinase"/>
    <property type="match status" value="1"/>
</dbReference>
<dbReference type="SUPFAM" id="SSF52172">
    <property type="entry name" value="CheY-like"/>
    <property type="match status" value="1"/>
</dbReference>
<feature type="domain" description="Response regulatory" evidence="6">
    <location>
        <begin position="455"/>
        <end position="571"/>
    </location>
</feature>
<evidence type="ECO:0000256" key="3">
    <source>
        <dbReference type="ARBA" id="ARBA00022553"/>
    </source>
</evidence>
<sequence>MRHTRNIPVEHFEFLFETSPGSFLVLLPDEEFRIVGVTNDYLRDTITQREDILGKAVFDAFPDNPNSPEANSTENLGTSLRRVVATKASDTMPIQRYDVPRRDGTGFELRYWSPVNTPVLSESGELLYIIHRVENVTDYVRLREESEARRKKSAELSAQNEKMEAEILQRGLDLDAKNRELRQVNETLLQYAQAAREEARMKDEFLAMLAHELRNPLAGISTALELLGIAANDSSKAKELREVCYRQLDNLTRLVDDLLDVSRVSRGAVSLRKEPLDLRDVLDSALHAVRGFLDERGLAVSTSINPGSYRMTGDATRLEQVLSNLLTNAAKYTETGGKVDIVVSNEPVGGESWGVLRMKDTGRGIPGDKLSKIFDMFVQVDTEIDRAQGGLGIGLTLVQKLVEMHGGTVDAYSEGIGCGSTFTVRLPLDVGVPLPAQRTRRGTLPLDMEQAAGARILLIEDNVDARETLKTLLQAYGYAVEVAETGEEGLRQLLKHRPDIAIVDIGLPGLDGFEVARRTRMAPEGSGVKLVALSGYSGTDTERKAVAAGFDLHLVKPVNPVELPKILAKYSSRSF</sequence>
<dbReference type="SMART" id="SM00448">
    <property type="entry name" value="REC"/>
    <property type="match status" value="1"/>
</dbReference>
<feature type="modified residue" description="4-aspartylphosphate" evidence="4">
    <location>
        <position position="504"/>
    </location>
</feature>
<name>A0ABU6JDY6_9BURK</name>
<dbReference type="SMART" id="SM00388">
    <property type="entry name" value="HisKA"/>
    <property type="match status" value="1"/>
</dbReference>
<dbReference type="PROSITE" id="PS50110">
    <property type="entry name" value="RESPONSE_REGULATORY"/>
    <property type="match status" value="1"/>
</dbReference>
<dbReference type="InterPro" id="IPR005467">
    <property type="entry name" value="His_kinase_dom"/>
</dbReference>
<dbReference type="Pfam" id="PF00072">
    <property type="entry name" value="Response_reg"/>
    <property type="match status" value="1"/>
</dbReference>
<dbReference type="GO" id="GO:0005524">
    <property type="term" value="F:ATP binding"/>
    <property type="evidence" value="ECO:0007669"/>
    <property type="project" value="UniProtKB-KW"/>
</dbReference>
<dbReference type="Pfam" id="PF02518">
    <property type="entry name" value="HATPase_c"/>
    <property type="match status" value="1"/>
</dbReference>